<reference evidence="4 5" key="1">
    <citation type="journal article" date="2015" name="Nature">
        <title>rRNA introns, odd ribosomes, and small enigmatic genomes across a large radiation of phyla.</title>
        <authorList>
            <person name="Brown C.T."/>
            <person name="Hug L.A."/>
            <person name="Thomas B.C."/>
            <person name="Sharon I."/>
            <person name="Castelle C.J."/>
            <person name="Singh A."/>
            <person name="Wilkins M.J."/>
            <person name="Williams K.H."/>
            <person name="Banfield J.F."/>
        </authorList>
    </citation>
    <scope>NUCLEOTIDE SEQUENCE [LARGE SCALE GENOMIC DNA]</scope>
</reference>
<feature type="chain" id="PRO_5002533926" description="CBM-cenC domain-containing protein" evidence="2">
    <location>
        <begin position="30"/>
        <end position="2554"/>
    </location>
</feature>
<dbReference type="InterPro" id="IPR008979">
    <property type="entry name" value="Galactose-bd-like_sf"/>
</dbReference>
<accession>A0A0G0PXM5</accession>
<name>A0A0G0PXM5_9BACT</name>
<dbReference type="Proteomes" id="UP000034137">
    <property type="component" value="Unassembled WGS sequence"/>
</dbReference>
<keyword evidence="2" id="KW-0732">Signal</keyword>
<evidence type="ECO:0000256" key="2">
    <source>
        <dbReference type="SAM" id="SignalP"/>
    </source>
</evidence>
<dbReference type="Gene3D" id="2.60.120.260">
    <property type="entry name" value="Galactose-binding domain-like"/>
    <property type="match status" value="3"/>
</dbReference>
<comment type="caution">
    <text evidence="4">The sequence shown here is derived from an EMBL/GenBank/DDBJ whole genome shotgun (WGS) entry which is preliminary data.</text>
</comment>
<protein>
    <recommendedName>
        <fullName evidence="3">CBM-cenC domain-containing protein</fullName>
    </recommendedName>
</protein>
<evidence type="ECO:0000313" key="5">
    <source>
        <dbReference type="Proteomes" id="UP000034137"/>
    </source>
</evidence>
<organism evidence="4 5">
    <name type="scientific">Candidatus Falkowbacteria bacterium GW2011_GWF2_39_8</name>
    <dbReference type="NCBI Taxonomy" id="1618642"/>
    <lineage>
        <taxon>Bacteria</taxon>
        <taxon>Candidatus Falkowiibacteriota</taxon>
    </lineage>
</organism>
<evidence type="ECO:0000259" key="3">
    <source>
        <dbReference type="Pfam" id="PF02018"/>
    </source>
</evidence>
<dbReference type="GO" id="GO:0016798">
    <property type="term" value="F:hydrolase activity, acting on glycosyl bonds"/>
    <property type="evidence" value="ECO:0007669"/>
    <property type="project" value="InterPro"/>
</dbReference>
<evidence type="ECO:0000313" key="4">
    <source>
        <dbReference type="EMBL" id="KKR32869.1"/>
    </source>
</evidence>
<gene>
    <name evidence="4" type="ORF">UT64_C0020G0004</name>
</gene>
<dbReference type="InterPro" id="IPR003305">
    <property type="entry name" value="CenC_carb-bd"/>
</dbReference>
<dbReference type="Pfam" id="PF02018">
    <property type="entry name" value="CBM_4_9"/>
    <property type="match status" value="1"/>
</dbReference>
<feature type="domain" description="CBM-cenC" evidence="3">
    <location>
        <begin position="1131"/>
        <end position="1229"/>
    </location>
</feature>
<evidence type="ECO:0000256" key="1">
    <source>
        <dbReference type="ARBA" id="ARBA00022801"/>
    </source>
</evidence>
<keyword evidence="1" id="KW-0378">Hydrolase</keyword>
<proteinExistence type="predicted"/>
<feature type="signal peptide" evidence="2">
    <location>
        <begin position="1"/>
        <end position="29"/>
    </location>
</feature>
<dbReference type="SUPFAM" id="SSF49785">
    <property type="entry name" value="Galactose-binding domain-like"/>
    <property type="match status" value="1"/>
</dbReference>
<sequence length="2554" mass="280061">MKKAIFNKKLFSCLLFVFFFVLQVSNAQAVDYTAADLADVESLIAKLEQSLIEAKSKEATSISVTQSGVIQGLLNQAKVNKKMIEKSIASQNQGFFKQLTQWANQWTKEATWSRAFQSALSSSLNTIAYDTATWLGSGGKGQKPLFITEGWGEYLGNIGDNAAGLMLEEFGKVNGELKFNVCSPDLSVKLKIGMGLVDTYRKKKPICTFSKLKQNWEKELSSGDFLNKFQDMFNPTSNDFGIALTTQTGILEKQNALTELRGKELESTKGWLSVESAISGFKLSPPNESERRAQQVRDLQNGNFAKFTGSALADAANIFLNQLALTGFNTLMGKLGEGSKSISNPFDWSRLTNFGAGPDRGGISATKEKLKKIIEPNFTVRGDYNILTELSQCPDPNKAGPTNCVIDNKLIQAIQNKLTVGKAMEDGYLNKDGVFGFISQELEPKYNEGYPYRSMMILRKFRILPVGWEIAAQYIKVNQDKGPRNLGDLVACYSSSDKYVGYSESWCEGLVDPKWVLKAPLNYCAREGYGSSIISSSVTAGEATVTRDDKYCADEQSCIKENDDGSCKLYGYCIEERRKWNFSSDSCEPLYNTCETFKKSDNTEVSYLKNTLKYAGCTVDNAGCASYCTNFDYAQDKYVCTQTSVGDKMFFDGGAETCEEEAEGCRGLIRTKEGLGANLLVNSSFEEVLVNGGWGILGATSTESFEGITGLKLNTGTNEKIVVIGPVGGSSYNIDGESYALSFYSKNCSANSTFKLHTDQTAVSFLSGVDWQNNKTAYTFNAATNQVRISFAVDSADTNCVIDAIKLERGRDSSSYGAYGQQGLVYEKLAPEYLKCDLGTPPEECKNFAARCNLNDVGCELYTSQTDGTKVPAKASTKDYCVAECVGFDSFIQSESTFDSLRPENLIAKTAKTCNAQAAGCDEFTNLDKVAQGGEGIEYYSSLRQCIKASDGACTEFYSWEGSNETGYQLKVVILKGGLNSHPFIVNPAEEAVYGVNGCSTKLGESSYNPNCREFYAKDGVKSHHLYNNTVSCSENCHPYRRTEKNIVKDAQGNDISAAECNGKSIYPTENYKDVSFLDNQCILCKNGGTWDNPTQSCIYNAIPNEGMSCSAADNGCREYTGNTGQNIRVVFANDFEDATVQGWQANGGTVVSSMEAITLNGHSLYAQGTSAISLPVPNMIQKDKSYVLSFMAKSNSNLSLSAALSDGTNKDFFATTTPVKNLWQLYEISLSNVNHIPTQNEIFTITASSVGDFFIDNIKLTEISDRYYLIKNSWKTPDSCNQDLQGNPYANYMLGCDEYKDRDNIQHYLKSFSYLCKDSAVGCELMIDTQNSNSPYSKSFNAGAPTDDDVTVSEDKYIYAVYDKSKECNEEDKGCQRLGKAYNYDVTTLYHDAYIKNNPDKYDSSLCTSDAVDCSAYSTAEGQVYFRDPGDEACEWRQKKNAQGQSWLAKKTHNCDTNNDNIGDGNVCLGDQDCGEGERCLEKDVDVECTTDVAGPTKTFGQGKRQIVQPQGWAGICPADQSTCTELIDPVSAFSDNLVFNGDFKDLGSGPGSGWIVGTGQQIKVDEYTLYRLAGKGTGSLTIKDCDNRFYQLEPYTNRLGNTPNLSTTFTLDSNMSSIFIYTGASTVCTIEIDDLSVNNRVEFKKVVVDYQSGKDIDKSSCNGSVNFEEGCILFNQRSQEGLGLAGLVYDADNISVNLTASPDPGMADSNQLIKVTPDRVCDKWMTCLTKVVYKDNNGQQASYCSDIGVCNSVDDKGNCMNLISDKVPVNQTVSLPGGDMQSKGNVSGYSMVSYEGIDDNNLQGSYRFGDMKQKGELAIVPNGSFEFYSLAGKPMGWSFENGSWSENGFRVINNPVAGQTEGVRYPFDGKSFLKIGSQYQAISGTIHISPGTKYILSAYMNTLNLTDGAASIQIKDKANGNVLYTSILDARNDWTLKMIEFTSSVSPVNISLSSTGNSGNFYVDSVNIQPALNSRKDGSNDWNTTQACRLYAEEDSLSCEYYDDSGVKYKGWKGYCLQYDRQPGDPNTCLLWWPGERIKGDAIVEQSAGYQGQTPLYFCQEAEALIPVEKRKINTKMGAPKGPNNYCPLSTINQNCPNGYATICVADCTICGGNGGSSWDPNDPWSINCNATGTMYKIDTDINYGWFEYNGSLINTTTISVSLGTMDLVSEEGVKFYDKLTNTLFDDKMSYCSKIAKVVTETGENKYWSGRVFDGSKFILPMLDLGGGLLWGYGYTAPHLPFGSILQPLNVQDPYDWNGLPGNKLNNNPIYNFGFTDMTEYSSVVNGGLPYSFKNNTSSPYMGVCRDLVAPEKSSFKACVANNGTVPFTTDNFACPATATCTPFMTMGPFLPTPDPTALKLLKSIFAQSYGIWRWNTTTSHYVPEVGDWTAPETICPSTIAPNSNARMDCAYAPIVSNVSVNATSTSDAKVYKSGFINFTFNSSVDSQQLPLVEYVVDWGDGGMTTVSGVQIMDQPNKEHPHSLYRLYDYWNLKALAGTLGTNITCAADECRVQPSVRIKDNWGWCNGDTTGNRGDCSQFILSSQNVVVTAN</sequence>
<dbReference type="EMBL" id="LBXO01000020">
    <property type="protein sequence ID" value="KKR32869.1"/>
    <property type="molecule type" value="Genomic_DNA"/>
</dbReference>